<comment type="cofactor">
    <cofactor evidence="9">
        <name>Zn(2+)</name>
        <dbReference type="ChEBI" id="CHEBI:29105"/>
    </cofactor>
    <text evidence="9">Binds 1 zinc ion per subunit.</text>
</comment>
<keyword evidence="5 9" id="KW-0479">Metal-binding</keyword>
<dbReference type="RefSeq" id="WP_143332499.1">
    <property type="nucleotide sequence ID" value="NZ_AP019697.1"/>
</dbReference>
<keyword evidence="7 9" id="KW-0413">Isomerase</keyword>
<feature type="binding site" evidence="9">
    <location>
        <position position="63"/>
    </location>
    <ligand>
        <name>substrate</name>
    </ligand>
</feature>
<evidence type="ECO:0000256" key="6">
    <source>
        <dbReference type="ARBA" id="ARBA00022833"/>
    </source>
</evidence>
<comment type="function">
    <text evidence="9">Catalyzes the isomerization of sedoheptulose 7-phosphate in D-glycero-D-manno-heptose 7-phosphate.</text>
</comment>
<dbReference type="Gene3D" id="3.40.50.10490">
    <property type="entry name" value="Glucose-6-phosphate isomerase like protein, domain 1"/>
    <property type="match status" value="1"/>
</dbReference>
<dbReference type="EC" id="5.3.1.28" evidence="9"/>
<dbReference type="GO" id="GO:0005737">
    <property type="term" value="C:cytoplasm"/>
    <property type="evidence" value="ECO:0007669"/>
    <property type="project" value="UniProtKB-SubCell"/>
</dbReference>
<dbReference type="GO" id="GO:2001061">
    <property type="term" value="P:D-glycero-D-manno-heptose 7-phosphate biosynthetic process"/>
    <property type="evidence" value="ECO:0007669"/>
    <property type="project" value="UniProtKB-UniPathway"/>
</dbReference>
<comment type="subcellular location">
    <subcellularLocation>
        <location evidence="2 9">Cytoplasm</location>
    </subcellularLocation>
</comment>
<accession>A0A8D4UU93</accession>
<reference evidence="12" key="1">
    <citation type="submission" date="2019-05" db="EMBL/GenBank/DDBJ databases">
        <title>Complete genome sequencing of Dialister sp. strain 5BBH33.</title>
        <authorList>
            <person name="Sakamoto M."/>
            <person name="Murakami T."/>
            <person name="Mori H."/>
        </authorList>
    </citation>
    <scope>NUCLEOTIDE SEQUENCE [LARGE SCALE GENOMIC DNA]</scope>
    <source>
        <strain evidence="12">5BBH33</strain>
    </source>
</reference>
<keyword evidence="12" id="KW-1185">Reference proteome</keyword>
<comment type="catalytic activity">
    <reaction evidence="1 9">
        <text>2 D-sedoheptulose 7-phosphate = D-glycero-alpha-D-manno-heptose 7-phosphate + D-glycero-beta-D-manno-heptose 7-phosphate</text>
        <dbReference type="Rhea" id="RHEA:27489"/>
        <dbReference type="ChEBI" id="CHEBI:57483"/>
        <dbReference type="ChEBI" id="CHEBI:60203"/>
        <dbReference type="ChEBI" id="CHEBI:60204"/>
        <dbReference type="EC" id="5.3.1.28"/>
    </reaction>
</comment>
<feature type="binding site" evidence="9">
    <location>
        <position position="59"/>
    </location>
    <ligand>
        <name>Zn(2+)</name>
        <dbReference type="ChEBI" id="CHEBI:29105"/>
    </ligand>
</feature>
<dbReference type="Proteomes" id="UP000320585">
    <property type="component" value="Chromosome"/>
</dbReference>
<name>A0A8D4UU93_9FIRM</name>
<dbReference type="PROSITE" id="PS51464">
    <property type="entry name" value="SIS"/>
    <property type="match status" value="1"/>
</dbReference>
<dbReference type="OrthoDB" id="9781311at2"/>
<dbReference type="Pfam" id="PF13580">
    <property type="entry name" value="SIS_2"/>
    <property type="match status" value="1"/>
</dbReference>
<dbReference type="GO" id="GO:0005975">
    <property type="term" value="P:carbohydrate metabolic process"/>
    <property type="evidence" value="ECO:0007669"/>
    <property type="project" value="UniProtKB-UniRule"/>
</dbReference>
<evidence type="ECO:0000256" key="5">
    <source>
        <dbReference type="ARBA" id="ARBA00022723"/>
    </source>
</evidence>
<feature type="domain" description="SIS" evidence="10">
    <location>
        <begin position="35"/>
        <end position="189"/>
    </location>
</feature>
<dbReference type="CDD" id="cd05006">
    <property type="entry name" value="SIS_GmhA"/>
    <property type="match status" value="1"/>
</dbReference>
<dbReference type="HAMAP" id="MF_00067">
    <property type="entry name" value="GmhA"/>
    <property type="match status" value="1"/>
</dbReference>
<evidence type="ECO:0000256" key="9">
    <source>
        <dbReference type="HAMAP-Rule" id="MF_00067"/>
    </source>
</evidence>
<dbReference type="GO" id="GO:0008968">
    <property type="term" value="F:D-sedoheptulose 7-phosphate isomerase activity"/>
    <property type="evidence" value="ECO:0007669"/>
    <property type="project" value="UniProtKB-UniRule"/>
</dbReference>
<dbReference type="UniPathway" id="UPA00041">
    <property type="reaction ID" value="UER00436"/>
</dbReference>
<feature type="binding site" evidence="9">
    <location>
        <begin position="118"/>
        <end position="120"/>
    </location>
    <ligand>
        <name>substrate</name>
    </ligand>
</feature>
<evidence type="ECO:0000313" key="12">
    <source>
        <dbReference type="Proteomes" id="UP000320585"/>
    </source>
</evidence>
<dbReference type="InterPro" id="IPR050099">
    <property type="entry name" value="SIS_GmhA/DiaA_subfam"/>
</dbReference>
<dbReference type="KEGG" id="dho:Dia5BBH33_09730"/>
<feature type="binding site" evidence="9">
    <location>
        <begin position="92"/>
        <end position="93"/>
    </location>
    <ligand>
        <name>substrate</name>
    </ligand>
</feature>
<dbReference type="InterPro" id="IPR035461">
    <property type="entry name" value="GmhA/DiaA"/>
</dbReference>
<dbReference type="NCBIfam" id="TIGR00441">
    <property type="entry name" value="gmhA"/>
    <property type="match status" value="1"/>
</dbReference>
<evidence type="ECO:0000256" key="4">
    <source>
        <dbReference type="ARBA" id="ARBA00022490"/>
    </source>
</evidence>
<keyword evidence="8 9" id="KW-0119">Carbohydrate metabolism</keyword>
<feature type="binding site" evidence="9">
    <location>
        <position position="178"/>
    </location>
    <ligand>
        <name>Zn(2+)</name>
        <dbReference type="ChEBI" id="CHEBI:29105"/>
    </ligand>
</feature>
<dbReference type="InterPro" id="IPR046348">
    <property type="entry name" value="SIS_dom_sf"/>
</dbReference>
<evidence type="ECO:0000256" key="2">
    <source>
        <dbReference type="ARBA" id="ARBA00004496"/>
    </source>
</evidence>
<evidence type="ECO:0000259" key="10">
    <source>
        <dbReference type="PROSITE" id="PS51464"/>
    </source>
</evidence>
<dbReference type="InterPro" id="IPR001347">
    <property type="entry name" value="SIS_dom"/>
</dbReference>
<comment type="similarity">
    <text evidence="3 9">Belongs to the SIS family. GmhA subfamily.</text>
</comment>
<dbReference type="SUPFAM" id="SSF53697">
    <property type="entry name" value="SIS domain"/>
    <property type="match status" value="1"/>
</dbReference>
<dbReference type="GO" id="GO:0008270">
    <property type="term" value="F:zinc ion binding"/>
    <property type="evidence" value="ECO:0007669"/>
    <property type="project" value="UniProtKB-UniRule"/>
</dbReference>
<dbReference type="EMBL" id="AP019697">
    <property type="protein sequence ID" value="BBK25038.1"/>
    <property type="molecule type" value="Genomic_DNA"/>
</dbReference>
<feature type="binding site" evidence="9">
    <location>
        <position position="170"/>
    </location>
    <ligand>
        <name>substrate</name>
    </ligand>
</feature>
<feature type="binding site" evidence="9">
    <location>
        <begin position="50"/>
        <end position="52"/>
    </location>
    <ligand>
        <name>substrate</name>
    </ligand>
</feature>
<evidence type="ECO:0000256" key="3">
    <source>
        <dbReference type="ARBA" id="ARBA00009894"/>
    </source>
</evidence>
<feature type="binding site" evidence="9">
    <location>
        <position position="63"/>
    </location>
    <ligand>
        <name>Zn(2+)</name>
        <dbReference type="ChEBI" id="CHEBI:29105"/>
    </ligand>
</feature>
<keyword evidence="6 9" id="KW-0862">Zinc</keyword>
<dbReference type="PANTHER" id="PTHR30390:SF6">
    <property type="entry name" value="DNAA INITIATOR-ASSOCIATING PROTEIN DIAA"/>
    <property type="match status" value="1"/>
</dbReference>
<dbReference type="InterPro" id="IPR004515">
    <property type="entry name" value="Phosphoheptose_Isoase"/>
</dbReference>
<evidence type="ECO:0000256" key="1">
    <source>
        <dbReference type="ARBA" id="ARBA00000348"/>
    </source>
</evidence>
<protein>
    <recommendedName>
        <fullName evidence="9">Phosphoheptose isomerase</fullName>
        <ecNumber evidence="9">5.3.1.28</ecNumber>
    </recommendedName>
    <alternativeName>
        <fullName evidence="9">Sedoheptulose 7-phosphate isomerase</fullName>
    </alternativeName>
</protein>
<feature type="binding site" evidence="9">
    <location>
        <position position="170"/>
    </location>
    <ligand>
        <name>Zn(2+)</name>
        <dbReference type="ChEBI" id="CHEBI:29105"/>
    </ligand>
</feature>
<keyword evidence="4 9" id="KW-0963">Cytoplasm</keyword>
<dbReference type="GeneID" id="92716186"/>
<proteinExistence type="inferred from homology"/>
<dbReference type="AlphaFoldDB" id="A0A8D4UU93"/>
<comment type="pathway">
    <text evidence="9">Carbohydrate biosynthesis; D-glycero-D-manno-heptose 7-phosphate biosynthesis; D-glycero-alpha-D-manno-heptose 7-phosphate and D-glycero-beta-D-manno-heptose 7-phosphate from sedoheptulose 7-phosphate: step 1/1.</text>
</comment>
<evidence type="ECO:0000256" key="8">
    <source>
        <dbReference type="ARBA" id="ARBA00023277"/>
    </source>
</evidence>
<evidence type="ECO:0000256" key="7">
    <source>
        <dbReference type="ARBA" id="ARBA00023235"/>
    </source>
</evidence>
<dbReference type="GO" id="GO:0097367">
    <property type="term" value="F:carbohydrate derivative binding"/>
    <property type="evidence" value="ECO:0007669"/>
    <property type="project" value="InterPro"/>
</dbReference>
<dbReference type="PANTHER" id="PTHR30390">
    <property type="entry name" value="SEDOHEPTULOSE 7-PHOSPHATE ISOMERASE / DNAA INITIATOR-ASSOCIATING FACTOR FOR REPLICATION INITIATION"/>
    <property type="match status" value="1"/>
</dbReference>
<organism evidence="11 12">
    <name type="scientific">Dialister hominis</name>
    <dbReference type="NCBI Taxonomy" id="2582419"/>
    <lineage>
        <taxon>Bacteria</taxon>
        <taxon>Bacillati</taxon>
        <taxon>Bacillota</taxon>
        <taxon>Negativicutes</taxon>
        <taxon>Veillonellales</taxon>
        <taxon>Veillonellaceae</taxon>
        <taxon>Dialister</taxon>
    </lineage>
</organism>
<evidence type="ECO:0000313" key="11">
    <source>
        <dbReference type="EMBL" id="BBK25038.1"/>
    </source>
</evidence>
<feature type="binding site" evidence="9">
    <location>
        <position position="123"/>
    </location>
    <ligand>
        <name>substrate</name>
    </ligand>
</feature>
<sequence length="189" mass="20335">MIPNDLILKCFEEHENVLNKTKMLAPVIEEAAALCAHTLQSGNKILVCGNGGSAADSQHIAAEFVGRYHNERKSLPAIALTTDSSILTAVGNDYDFDRVFSRQVSGLGVSGDLLWAISTSGNSKNVNEALKTARSKGLKTIGFTGHEGGLMKSLCDVAIVVPADVTARIQEMHILCAHIICQIIDDMEW</sequence>
<gene>
    <name evidence="11" type="primary">gmhA1</name>
    <name evidence="9" type="synonym">gmhA</name>
    <name evidence="11" type="ORF">Dia5BBH33_09730</name>
</gene>
<comment type="miscellaneous">
    <text evidence="9">The reaction produces a racemic mixture of D-glycero-alpha-D-manno-heptose 7-phosphate and D-glycero-beta-D-manno-heptose 7-phosphate.</text>
</comment>